<dbReference type="EMBL" id="BLXT01001607">
    <property type="protein sequence ID" value="GFN86841.1"/>
    <property type="molecule type" value="Genomic_DNA"/>
</dbReference>
<proteinExistence type="predicted"/>
<protein>
    <submittedName>
        <fullName evidence="1">Transposon tf2-9 polyprotein</fullName>
    </submittedName>
</protein>
<organism evidence="1 2">
    <name type="scientific">Plakobranchus ocellatus</name>
    <dbReference type="NCBI Taxonomy" id="259542"/>
    <lineage>
        <taxon>Eukaryota</taxon>
        <taxon>Metazoa</taxon>
        <taxon>Spiralia</taxon>
        <taxon>Lophotrochozoa</taxon>
        <taxon>Mollusca</taxon>
        <taxon>Gastropoda</taxon>
        <taxon>Heterobranchia</taxon>
        <taxon>Euthyneura</taxon>
        <taxon>Panpulmonata</taxon>
        <taxon>Sacoglossa</taxon>
        <taxon>Placobranchoidea</taxon>
        <taxon>Plakobranchidae</taxon>
        <taxon>Plakobranchus</taxon>
    </lineage>
</organism>
<dbReference type="Proteomes" id="UP000735302">
    <property type="component" value="Unassembled WGS sequence"/>
</dbReference>
<dbReference type="AlphaFoldDB" id="A0AAV3YXE0"/>
<evidence type="ECO:0000313" key="2">
    <source>
        <dbReference type="Proteomes" id="UP000735302"/>
    </source>
</evidence>
<accession>A0AAV3YXE0</accession>
<sequence length="99" mass="11116">MSTGVCPLSSHLISENSWNRVHIHHVISLRGHNWLVTLDAFSQYPCTHTMSSIFTKTTTKTAIRTLGEDFARFGYHHANMFDKANPFLTCASSWTSSTA</sequence>
<comment type="caution">
    <text evidence="1">The sequence shown here is derived from an EMBL/GenBank/DDBJ whole genome shotgun (WGS) entry which is preliminary data.</text>
</comment>
<evidence type="ECO:0000313" key="1">
    <source>
        <dbReference type="EMBL" id="GFN86841.1"/>
    </source>
</evidence>
<gene>
    <name evidence="1" type="ORF">PoB_001334700</name>
</gene>
<reference evidence="1 2" key="1">
    <citation type="journal article" date="2021" name="Elife">
        <title>Chloroplast acquisition without the gene transfer in kleptoplastic sea slugs, Plakobranchus ocellatus.</title>
        <authorList>
            <person name="Maeda T."/>
            <person name="Takahashi S."/>
            <person name="Yoshida T."/>
            <person name="Shimamura S."/>
            <person name="Takaki Y."/>
            <person name="Nagai Y."/>
            <person name="Toyoda A."/>
            <person name="Suzuki Y."/>
            <person name="Arimoto A."/>
            <person name="Ishii H."/>
            <person name="Satoh N."/>
            <person name="Nishiyama T."/>
            <person name="Hasebe M."/>
            <person name="Maruyama T."/>
            <person name="Minagawa J."/>
            <person name="Obokata J."/>
            <person name="Shigenobu S."/>
        </authorList>
    </citation>
    <scope>NUCLEOTIDE SEQUENCE [LARGE SCALE GENOMIC DNA]</scope>
</reference>
<keyword evidence="2" id="KW-1185">Reference proteome</keyword>
<name>A0AAV3YXE0_9GAST</name>